<name>A0A2J4JS11_9FIRM</name>
<organism evidence="2 3">
    <name type="scientific">Faecalibacterium prausnitzii</name>
    <dbReference type="NCBI Taxonomy" id="853"/>
    <lineage>
        <taxon>Bacteria</taxon>
        <taxon>Bacillati</taxon>
        <taxon>Bacillota</taxon>
        <taxon>Clostridia</taxon>
        <taxon>Eubacteriales</taxon>
        <taxon>Oscillospiraceae</taxon>
        <taxon>Faecalibacterium</taxon>
    </lineage>
</organism>
<evidence type="ECO:0000313" key="2">
    <source>
        <dbReference type="EMBL" id="PLK30651.1"/>
    </source>
</evidence>
<dbReference type="Proteomes" id="UP000221015">
    <property type="component" value="Unassembled WGS sequence"/>
</dbReference>
<sequence>MCSMEIKIGYALAKPVETQAQCDAYTAMVEAVNAHNAACAVGDTLWSIADKPGCYEVTDGGVKSDPADQPKPEPTLKEKLEALQEDNKTLKEENTMIKQCLMEMSEIVYA</sequence>
<evidence type="ECO:0000313" key="3">
    <source>
        <dbReference type="Proteomes" id="UP000221015"/>
    </source>
</evidence>
<dbReference type="EMBL" id="NMTS02000001">
    <property type="protein sequence ID" value="PLK30651.1"/>
    <property type="molecule type" value="Genomic_DNA"/>
</dbReference>
<evidence type="ECO:0000256" key="1">
    <source>
        <dbReference type="SAM" id="Coils"/>
    </source>
</evidence>
<feature type="coiled-coil region" evidence="1">
    <location>
        <begin position="73"/>
        <end position="100"/>
    </location>
</feature>
<comment type="caution">
    <text evidence="2">The sequence shown here is derived from an EMBL/GenBank/DDBJ whole genome shotgun (WGS) entry which is preliminary data.</text>
</comment>
<keyword evidence="1" id="KW-0175">Coiled coil</keyword>
<reference evidence="2 3" key="1">
    <citation type="journal article" date="2017" name="Front. Microbiol.">
        <title>New Insights into the Diversity of the Genus Faecalibacterium.</title>
        <authorList>
            <person name="Benevides L."/>
            <person name="Burman S."/>
            <person name="Martin R."/>
            <person name="Robert V."/>
            <person name="Thomas M."/>
            <person name="Miquel S."/>
            <person name="Chain F."/>
            <person name="Sokol H."/>
            <person name="Bermudez-Humaran L.G."/>
            <person name="Morrison M."/>
            <person name="Langella P."/>
            <person name="Azevedo V.A."/>
            <person name="Chatel J.M."/>
            <person name="Soares S."/>
        </authorList>
    </citation>
    <scope>NUCLEOTIDE SEQUENCE [LARGE SCALE GENOMIC DNA]</scope>
    <source>
        <strain evidence="2 3">CNCM I 4542</strain>
    </source>
</reference>
<protein>
    <submittedName>
        <fullName evidence="2">Uncharacterized protein</fullName>
    </submittedName>
</protein>
<dbReference type="AlphaFoldDB" id="A0A2J4JS11"/>
<gene>
    <name evidence="2" type="ORF">CGS50_003285</name>
</gene>
<accession>A0A2J4JS11</accession>
<proteinExistence type="predicted"/>